<accession>A0A673ZTD6</accession>
<feature type="compositionally biased region" description="Basic and acidic residues" evidence="5">
    <location>
        <begin position="1279"/>
        <end position="1288"/>
    </location>
</feature>
<feature type="region of interest" description="Disordered" evidence="5">
    <location>
        <begin position="916"/>
        <end position="982"/>
    </location>
</feature>
<gene>
    <name evidence="7" type="primary">PARD3</name>
</gene>
<organism evidence="7 8">
    <name type="scientific">Salmo trutta</name>
    <name type="common">Brown trout</name>
    <dbReference type="NCBI Taxonomy" id="8032"/>
    <lineage>
        <taxon>Eukaryota</taxon>
        <taxon>Metazoa</taxon>
        <taxon>Chordata</taxon>
        <taxon>Craniata</taxon>
        <taxon>Vertebrata</taxon>
        <taxon>Euteleostomi</taxon>
        <taxon>Actinopterygii</taxon>
        <taxon>Neopterygii</taxon>
        <taxon>Teleostei</taxon>
        <taxon>Protacanthopterygii</taxon>
        <taxon>Salmoniformes</taxon>
        <taxon>Salmonidae</taxon>
        <taxon>Salmoninae</taxon>
        <taxon>Salmo</taxon>
    </lineage>
</organism>
<evidence type="ECO:0000256" key="5">
    <source>
        <dbReference type="SAM" id="MobiDB-lite"/>
    </source>
</evidence>
<feature type="domain" description="PDZ" evidence="6">
    <location>
        <begin position="600"/>
        <end position="673"/>
    </location>
</feature>
<dbReference type="PANTHER" id="PTHR16484:SF10">
    <property type="entry name" value="PARTITIONING DEFECTIVE 3 HOMOLOG"/>
    <property type="match status" value="1"/>
</dbReference>
<dbReference type="GO" id="GO:0005912">
    <property type="term" value="C:adherens junction"/>
    <property type="evidence" value="ECO:0007669"/>
    <property type="project" value="TreeGrafter"/>
</dbReference>
<comment type="similarity">
    <text evidence="1">Belongs to the PAR3 family.</text>
</comment>
<dbReference type="CDD" id="cd06691">
    <property type="entry name" value="PDZ1_Par3-like"/>
    <property type="match status" value="1"/>
</dbReference>
<dbReference type="Proteomes" id="UP000472277">
    <property type="component" value="Chromosome 2"/>
</dbReference>
<feature type="region of interest" description="Disordered" evidence="5">
    <location>
        <begin position="80"/>
        <end position="103"/>
    </location>
</feature>
<keyword evidence="8" id="KW-1185">Reference proteome</keyword>
<evidence type="ECO:0000256" key="4">
    <source>
        <dbReference type="ARBA" id="ARBA00023306"/>
    </source>
</evidence>
<dbReference type="GO" id="GO:0051301">
    <property type="term" value="P:cell division"/>
    <property type="evidence" value="ECO:0007669"/>
    <property type="project" value="UniProtKB-KW"/>
</dbReference>
<dbReference type="PROSITE" id="PS50106">
    <property type="entry name" value="PDZ"/>
    <property type="match status" value="3"/>
</dbReference>
<reference evidence="7" key="1">
    <citation type="submission" date="2025-08" db="UniProtKB">
        <authorList>
            <consortium name="Ensembl"/>
        </authorList>
    </citation>
    <scope>IDENTIFICATION</scope>
</reference>
<name>A0A673ZTD6_SALTR</name>
<dbReference type="SUPFAM" id="SSF50156">
    <property type="entry name" value="PDZ domain-like"/>
    <property type="match status" value="3"/>
</dbReference>
<dbReference type="InterPro" id="IPR021922">
    <property type="entry name" value="Par3/HAL_N"/>
</dbReference>
<evidence type="ECO:0000259" key="6">
    <source>
        <dbReference type="PROSITE" id="PS50106"/>
    </source>
</evidence>
<feature type="compositionally biased region" description="Basic and acidic residues" evidence="5">
    <location>
        <begin position="966"/>
        <end position="976"/>
    </location>
</feature>
<dbReference type="SMART" id="SM00228">
    <property type="entry name" value="PDZ"/>
    <property type="match status" value="3"/>
</dbReference>
<dbReference type="GO" id="GO:0030010">
    <property type="term" value="P:establishment of cell polarity"/>
    <property type="evidence" value="ECO:0007669"/>
    <property type="project" value="TreeGrafter"/>
</dbReference>
<dbReference type="FunFam" id="2.30.42.10:FF:000020">
    <property type="entry name" value="partitioning defective 3 homolog isoform X1"/>
    <property type="match status" value="1"/>
</dbReference>
<dbReference type="CDD" id="cd23059">
    <property type="entry name" value="PDZ3_Par3-like"/>
    <property type="match status" value="1"/>
</dbReference>
<protein>
    <submittedName>
        <fullName evidence="7">Par-3 family cell polarity regulator</fullName>
    </submittedName>
</protein>
<feature type="compositionally biased region" description="Polar residues" evidence="5">
    <location>
        <begin position="442"/>
        <end position="471"/>
    </location>
</feature>
<feature type="compositionally biased region" description="Basic and acidic residues" evidence="5">
    <location>
        <begin position="783"/>
        <end position="801"/>
    </location>
</feature>
<keyword evidence="3" id="KW-0677">Repeat</keyword>
<keyword evidence="2" id="KW-0132">Cell division</keyword>
<dbReference type="GO" id="GO:0045197">
    <property type="term" value="P:establishment or maintenance of epithelial cell apical/basal polarity"/>
    <property type="evidence" value="ECO:0007669"/>
    <property type="project" value="TreeGrafter"/>
</dbReference>
<dbReference type="GO" id="GO:0000226">
    <property type="term" value="P:microtubule cytoskeleton organization"/>
    <property type="evidence" value="ECO:0007669"/>
    <property type="project" value="TreeGrafter"/>
</dbReference>
<dbReference type="GO" id="GO:0007155">
    <property type="term" value="P:cell adhesion"/>
    <property type="evidence" value="ECO:0007669"/>
    <property type="project" value="TreeGrafter"/>
</dbReference>
<dbReference type="GO" id="GO:0005938">
    <property type="term" value="C:cell cortex"/>
    <property type="evidence" value="ECO:0007669"/>
    <property type="project" value="TreeGrafter"/>
</dbReference>
<dbReference type="Ensembl" id="ENSSTUT00000052241.1">
    <property type="protein sequence ID" value="ENSSTUP00000049967.1"/>
    <property type="gene ID" value="ENSSTUG00000020681.1"/>
</dbReference>
<keyword evidence="4" id="KW-0131">Cell cycle</keyword>
<dbReference type="GO" id="GO:0035091">
    <property type="term" value="F:phosphatidylinositol binding"/>
    <property type="evidence" value="ECO:0007669"/>
    <property type="project" value="TreeGrafter"/>
</dbReference>
<dbReference type="Gene3D" id="3.10.20.90">
    <property type="entry name" value="Phosphatidylinositol 3-kinase Catalytic Subunit, Chain A, domain 1"/>
    <property type="match status" value="1"/>
</dbReference>
<feature type="compositionally biased region" description="Low complexity" evidence="5">
    <location>
        <begin position="91"/>
        <end position="100"/>
    </location>
</feature>
<sequence length="1330" mass="147251">MKVTVCFGRTRVVVPCGNGTIKVHSLIEQAAMRYKKAIAKDPGYWLQVHRLEHGDGGILDLDDTLCDVADDKDRLVAVYEEQDPHHGGDGTSASSTGTQSPEPFTAVAELNSSNMSAFQPYQTSSEIEVTPSALRSNMPLHVRRSSDPSLAGLPLGDPHTAPEEPSRKNPTRWSTTAGFRKHNHHHSQNTGTNSLERKDVDAYRSLPRDSAAWATQFQRETARSSLSANHPMVDRWLDRQDQRVKEEERNGRIEPVGRADSCVEHSPTLSLNDMLKLVEVSNVGGPLGIHVVPFSATDRRTLGLLVKRLERGGKAEQEGLFQENDCVVKINNGDLRNIRFEQAQNLFRQAMRSPVILFHVVPASMKSQYEQLSQEESFTSSQASDLQAPQPGERGSLVVHGGVGLDHNPQRMSSRSRPHPIPIPNIKHQNHGPLPQRVPDQRFSTSLPHSGSNNVSSAPSPSLQRRVSANPTAGYVKKTGRRLNIQLKKGPEGLGFSITSRDVPIGGSAPIYVKNILARGAAIQDGRLKAGDQLQEVNGVDLNGRSQEEVVALLRVTPMGGTVSLLVLRQEDSYLPREVKSEEEDLVLTPDGTREFLTFEIPLSDSGSAGLGVSVKGNRSKENHADLGIFVKSIINGGAACKDGRLRVNDQLIAVNGESLLGTPNQDAMEMLRLSMSTEGNKRGMIQLIVARRVAKSNEVMNAPACLMCSLLSPSLWSHTGNYQLSPTVNMPQDDTVMIEDDRPPVVPAHMSDQSSSSSHDDMGFAWLVSTSLSPDTEDPEDSFQREGFGRQSMSEKRTKQFGDNANQLEIIKTRKSKSMDLVLPLLLPSGSSTGETIGPSLGLKKSSSLESLQTAVAEVTLNGEINLHRPRPRIIRGRGCNESFRAAIDKSYDRPGVITQTKTISLPPFFHLSVEEDTEGSSRSGRDSISTATDLTLPPGNSVTMERQVNGNGDKKRVKSVRDKKKPERDKEKEKNKAKKGLLLKGLGDMFRFGKHRNGDKMEHKGPSKSKMEDTQASEEEMLRMKLEQERIQAKTREFRERQASVAREREYAEILDINPNLNCTFSSNEDEEHPYAGIGSLDGSSEDSRQEPLQGPQPPQDSVPDQPDLEALYAQVNKPRNGHPPSADSNRLAPSNHDRIRRLRVEFQQARGEEDPDDRRRTYSFEQPWANSGTYSLTGHQSVSVESQVQRPRQDKRRDSFTQAQRQYSSLPRQPRKTPSTVSQESCEKAFPPGEVFQTAKENPRYSSYQGSRNGYLHSGASGFNARVLLETQELLRQEQRRREQSEAPIPVTATPKGPYRQDVPPSPSQLARLNRLQGSEKGRPFYS</sequence>
<evidence type="ECO:0000256" key="1">
    <source>
        <dbReference type="ARBA" id="ARBA00005358"/>
    </source>
</evidence>
<feature type="compositionally biased region" description="Polar residues" evidence="5">
    <location>
        <begin position="372"/>
        <end position="387"/>
    </location>
</feature>
<feature type="compositionally biased region" description="Polar residues" evidence="5">
    <location>
        <begin position="922"/>
        <end position="952"/>
    </location>
</feature>
<dbReference type="GeneTree" id="ENSGT00950000183214"/>
<reference evidence="7" key="2">
    <citation type="submission" date="2025-09" db="UniProtKB">
        <authorList>
            <consortium name="Ensembl"/>
        </authorList>
    </citation>
    <scope>IDENTIFICATION</scope>
</reference>
<feature type="region of interest" description="Disordered" evidence="5">
    <location>
        <begin position="997"/>
        <end position="1017"/>
    </location>
</feature>
<evidence type="ECO:0000256" key="3">
    <source>
        <dbReference type="ARBA" id="ARBA00022737"/>
    </source>
</evidence>
<dbReference type="InterPro" id="IPR001478">
    <property type="entry name" value="PDZ"/>
</dbReference>
<dbReference type="GO" id="GO:0016324">
    <property type="term" value="C:apical plasma membrane"/>
    <property type="evidence" value="ECO:0007669"/>
    <property type="project" value="TreeGrafter"/>
</dbReference>
<feature type="region of interest" description="Disordered" evidence="5">
    <location>
        <begin position="142"/>
        <end position="198"/>
    </location>
</feature>
<feature type="region of interest" description="Disordered" evidence="5">
    <location>
        <begin position="372"/>
        <end position="473"/>
    </location>
</feature>
<feature type="domain" description="PDZ" evidence="6">
    <location>
        <begin position="274"/>
        <end position="350"/>
    </location>
</feature>
<dbReference type="FunFam" id="3.10.20.90:FF:000017">
    <property type="entry name" value="partitioning defective 3 homolog isoform X2"/>
    <property type="match status" value="1"/>
</dbReference>
<feature type="region of interest" description="Disordered" evidence="5">
    <location>
        <begin position="1067"/>
        <end position="1254"/>
    </location>
</feature>
<evidence type="ECO:0000313" key="8">
    <source>
        <dbReference type="Proteomes" id="UP000472277"/>
    </source>
</evidence>
<feature type="region of interest" description="Disordered" evidence="5">
    <location>
        <begin position="1279"/>
        <end position="1330"/>
    </location>
</feature>
<dbReference type="InterPro" id="IPR052213">
    <property type="entry name" value="PAR3"/>
</dbReference>
<dbReference type="GO" id="GO:0051660">
    <property type="term" value="P:establishment of centrosome localization"/>
    <property type="evidence" value="ECO:0007669"/>
    <property type="project" value="TreeGrafter"/>
</dbReference>
<feature type="domain" description="PDZ" evidence="6">
    <location>
        <begin position="484"/>
        <end position="555"/>
    </location>
</feature>
<dbReference type="Gene3D" id="2.30.42.10">
    <property type="match status" value="3"/>
</dbReference>
<dbReference type="FunFam" id="2.30.42.10:FF:000011">
    <property type="entry name" value="partitioning defective 3 homolog isoform X1"/>
    <property type="match status" value="1"/>
</dbReference>
<evidence type="ECO:0000313" key="7">
    <source>
        <dbReference type="Ensembl" id="ENSSTUP00000049967.1"/>
    </source>
</evidence>
<evidence type="ECO:0000256" key="2">
    <source>
        <dbReference type="ARBA" id="ARBA00022618"/>
    </source>
</evidence>
<feature type="region of interest" description="Disordered" evidence="5">
    <location>
        <begin position="772"/>
        <end position="801"/>
    </location>
</feature>
<dbReference type="CDD" id="cd23058">
    <property type="entry name" value="PDZ2_Par3-like"/>
    <property type="match status" value="1"/>
</dbReference>
<dbReference type="GO" id="GO:0043296">
    <property type="term" value="C:apical junction complex"/>
    <property type="evidence" value="ECO:0007669"/>
    <property type="project" value="TreeGrafter"/>
</dbReference>
<dbReference type="PANTHER" id="PTHR16484">
    <property type="entry name" value="PARTITIONING DEFECTIVE 3 RELATED"/>
    <property type="match status" value="1"/>
</dbReference>
<feature type="compositionally biased region" description="Basic and acidic residues" evidence="5">
    <location>
        <begin position="998"/>
        <end position="1015"/>
    </location>
</feature>
<feature type="compositionally biased region" description="Polar residues" evidence="5">
    <location>
        <begin position="1203"/>
        <end position="1227"/>
    </location>
</feature>
<proteinExistence type="inferred from homology"/>
<feature type="compositionally biased region" description="Basic and acidic residues" evidence="5">
    <location>
        <begin position="1153"/>
        <end position="1165"/>
    </location>
</feature>
<dbReference type="GO" id="GO:0008104">
    <property type="term" value="P:intracellular protein localization"/>
    <property type="evidence" value="ECO:0007669"/>
    <property type="project" value="TreeGrafter"/>
</dbReference>
<dbReference type="Pfam" id="PF12053">
    <property type="entry name" value="Par3_HAL_N_term"/>
    <property type="match status" value="1"/>
</dbReference>
<feature type="compositionally biased region" description="Polar residues" evidence="5">
    <location>
        <begin position="1171"/>
        <end position="1193"/>
    </location>
</feature>
<dbReference type="InterPro" id="IPR036034">
    <property type="entry name" value="PDZ_sf"/>
</dbReference>
<feature type="compositionally biased region" description="Basic and acidic residues" evidence="5">
    <location>
        <begin position="1321"/>
        <end position="1330"/>
    </location>
</feature>
<dbReference type="Pfam" id="PF00595">
    <property type="entry name" value="PDZ"/>
    <property type="match status" value="3"/>
</dbReference>